<keyword evidence="3" id="KW-0804">Transcription</keyword>
<dbReference type="GO" id="GO:0003700">
    <property type="term" value="F:DNA-binding transcription factor activity"/>
    <property type="evidence" value="ECO:0007669"/>
    <property type="project" value="TreeGrafter"/>
</dbReference>
<evidence type="ECO:0000313" key="7">
    <source>
        <dbReference type="Proteomes" id="UP001143463"/>
    </source>
</evidence>
<protein>
    <submittedName>
        <fullName evidence="6">IclR family transcriptional regulator</fullName>
    </submittedName>
</protein>
<dbReference type="PANTHER" id="PTHR30136:SF35">
    <property type="entry name" value="HTH-TYPE TRANSCRIPTIONAL REGULATOR RV1719"/>
    <property type="match status" value="1"/>
</dbReference>
<name>A0A9W6NYY7_9PSEU</name>
<evidence type="ECO:0000256" key="3">
    <source>
        <dbReference type="ARBA" id="ARBA00023163"/>
    </source>
</evidence>
<dbReference type="Proteomes" id="UP001143463">
    <property type="component" value="Unassembled WGS sequence"/>
</dbReference>
<evidence type="ECO:0000256" key="2">
    <source>
        <dbReference type="ARBA" id="ARBA00023125"/>
    </source>
</evidence>
<dbReference type="PROSITE" id="PS51077">
    <property type="entry name" value="HTH_ICLR"/>
    <property type="match status" value="1"/>
</dbReference>
<feature type="domain" description="HTH iclR-type" evidence="4">
    <location>
        <begin position="43"/>
        <end position="102"/>
    </location>
</feature>
<dbReference type="PROSITE" id="PS51078">
    <property type="entry name" value="ICLR_ED"/>
    <property type="match status" value="1"/>
</dbReference>
<evidence type="ECO:0000259" key="5">
    <source>
        <dbReference type="PROSITE" id="PS51078"/>
    </source>
</evidence>
<evidence type="ECO:0000313" key="6">
    <source>
        <dbReference type="EMBL" id="GLL14037.1"/>
    </source>
</evidence>
<dbReference type="SMART" id="SM00346">
    <property type="entry name" value="HTH_ICLR"/>
    <property type="match status" value="1"/>
</dbReference>
<dbReference type="AlphaFoldDB" id="A0A9W6NYY7"/>
<reference evidence="6" key="2">
    <citation type="submission" date="2023-01" db="EMBL/GenBank/DDBJ databases">
        <authorList>
            <person name="Sun Q."/>
            <person name="Evtushenko L."/>
        </authorList>
    </citation>
    <scope>NUCLEOTIDE SEQUENCE</scope>
    <source>
        <strain evidence="6">VKM Ac-1069</strain>
    </source>
</reference>
<proteinExistence type="predicted"/>
<dbReference type="GO" id="GO:0003677">
    <property type="term" value="F:DNA binding"/>
    <property type="evidence" value="ECO:0007669"/>
    <property type="project" value="UniProtKB-KW"/>
</dbReference>
<dbReference type="RefSeq" id="WP_231498381.1">
    <property type="nucleotide sequence ID" value="NZ_BAAAUZ010000064.1"/>
</dbReference>
<dbReference type="EMBL" id="BSFQ01000027">
    <property type="protein sequence ID" value="GLL14037.1"/>
    <property type="molecule type" value="Genomic_DNA"/>
</dbReference>
<accession>A0A9W6NYY7</accession>
<organism evidence="6 7">
    <name type="scientific">Pseudonocardia halophobica</name>
    <dbReference type="NCBI Taxonomy" id="29401"/>
    <lineage>
        <taxon>Bacteria</taxon>
        <taxon>Bacillati</taxon>
        <taxon>Actinomycetota</taxon>
        <taxon>Actinomycetes</taxon>
        <taxon>Pseudonocardiales</taxon>
        <taxon>Pseudonocardiaceae</taxon>
        <taxon>Pseudonocardia</taxon>
    </lineage>
</organism>
<comment type="caution">
    <text evidence="6">The sequence shown here is derived from an EMBL/GenBank/DDBJ whole genome shotgun (WGS) entry which is preliminary data.</text>
</comment>
<sequence>MRTTTVDIDVDRMGRTTVVSHPPDGRPVGGEDENVTEPALKAHRTVSRVTSILEHVAQQPRVPLSRLTTILDAPKSSVFALVKGLVSEGYLVEDELGYSLGPAVANLLRSEGPTLADIAQATLVELRDLFDETVMLATRVGDSLIYIASAESRQPIRYSAPLRVRRPLYPTSTGKVFLAWSTRRRRRTYLRSLIDDERTLLDAEAELEQVRREGVSYNRGETLPDVSAVARPILVRDEVVGVIAVAGPTVRMPPTLDHAPEALAQATGRLAERLS</sequence>
<evidence type="ECO:0000259" key="4">
    <source>
        <dbReference type="PROSITE" id="PS51077"/>
    </source>
</evidence>
<dbReference type="InterPro" id="IPR029016">
    <property type="entry name" value="GAF-like_dom_sf"/>
</dbReference>
<dbReference type="Pfam" id="PF09339">
    <property type="entry name" value="HTH_IclR"/>
    <property type="match status" value="1"/>
</dbReference>
<dbReference type="InterPro" id="IPR036388">
    <property type="entry name" value="WH-like_DNA-bd_sf"/>
</dbReference>
<dbReference type="Pfam" id="PF01614">
    <property type="entry name" value="IclR_C"/>
    <property type="match status" value="1"/>
</dbReference>
<dbReference type="Gene3D" id="1.10.10.10">
    <property type="entry name" value="Winged helix-like DNA-binding domain superfamily/Winged helix DNA-binding domain"/>
    <property type="match status" value="1"/>
</dbReference>
<dbReference type="SUPFAM" id="SSF46785">
    <property type="entry name" value="Winged helix' DNA-binding domain"/>
    <property type="match status" value="1"/>
</dbReference>
<dbReference type="InterPro" id="IPR005471">
    <property type="entry name" value="Tscrpt_reg_IclR_N"/>
</dbReference>
<keyword evidence="7" id="KW-1185">Reference proteome</keyword>
<dbReference type="Gene3D" id="3.30.450.40">
    <property type="match status" value="1"/>
</dbReference>
<dbReference type="InterPro" id="IPR014757">
    <property type="entry name" value="Tscrpt_reg_IclR_C"/>
</dbReference>
<dbReference type="SUPFAM" id="SSF55781">
    <property type="entry name" value="GAF domain-like"/>
    <property type="match status" value="1"/>
</dbReference>
<feature type="domain" description="IclR-ED" evidence="5">
    <location>
        <begin position="96"/>
        <end position="275"/>
    </location>
</feature>
<dbReference type="InterPro" id="IPR050707">
    <property type="entry name" value="HTH_MetabolicPath_Reg"/>
</dbReference>
<dbReference type="GO" id="GO:0045892">
    <property type="term" value="P:negative regulation of DNA-templated transcription"/>
    <property type="evidence" value="ECO:0007669"/>
    <property type="project" value="TreeGrafter"/>
</dbReference>
<keyword evidence="1" id="KW-0805">Transcription regulation</keyword>
<keyword evidence="2" id="KW-0238">DNA-binding</keyword>
<gene>
    <name evidence="6" type="ORF">GCM10017577_51820</name>
</gene>
<evidence type="ECO:0000256" key="1">
    <source>
        <dbReference type="ARBA" id="ARBA00023015"/>
    </source>
</evidence>
<dbReference type="PANTHER" id="PTHR30136">
    <property type="entry name" value="HELIX-TURN-HELIX TRANSCRIPTIONAL REGULATOR, ICLR FAMILY"/>
    <property type="match status" value="1"/>
</dbReference>
<reference evidence="6" key="1">
    <citation type="journal article" date="2014" name="Int. J. Syst. Evol. Microbiol.">
        <title>Complete genome sequence of Corynebacterium casei LMG S-19264T (=DSM 44701T), isolated from a smear-ripened cheese.</title>
        <authorList>
            <consortium name="US DOE Joint Genome Institute (JGI-PGF)"/>
            <person name="Walter F."/>
            <person name="Albersmeier A."/>
            <person name="Kalinowski J."/>
            <person name="Ruckert C."/>
        </authorList>
    </citation>
    <scope>NUCLEOTIDE SEQUENCE</scope>
    <source>
        <strain evidence="6">VKM Ac-1069</strain>
    </source>
</reference>
<dbReference type="InterPro" id="IPR036390">
    <property type="entry name" value="WH_DNA-bd_sf"/>
</dbReference>